<keyword evidence="3" id="KW-1185">Reference proteome</keyword>
<comment type="caution">
    <text evidence="2">The sequence shown here is derived from an EMBL/GenBank/DDBJ whole genome shotgun (WGS) entry which is preliminary data.</text>
</comment>
<accession>A0ABY0CMT6</accession>
<sequence length="210" mass="23579">MPKLPRTPPSVEALREIGPDIYAFSGGESLLRIYSRGGDYPCEWGSFRRFGPVNARFDHHPAPAQLHREHGIYYAALELTTCLAETFQDTRIISLSRRSPWLVMFAPTRTLNLLDLTGSWPTRVGASMKINTGPRSITRAWSRHFYMAFPEVDGLYYASSMHAHRPCVALYERAMASMPVAPQFRCALHDPVLLGDVKRSAAAIGYKVIP</sequence>
<reference evidence="2 3" key="1">
    <citation type="submission" date="2019-01" db="EMBL/GenBank/DDBJ databases">
        <title>Lujinxingia litoralis gen. nov., sp. nov. and Lujinxingia sediminis gen. nov., sp. nov., new members in the order Bradymonadales, isolated from coastal sediment.</title>
        <authorList>
            <person name="Li C.-M."/>
        </authorList>
    </citation>
    <scope>NUCLEOTIDE SEQUENCE [LARGE SCALE GENOMIC DNA]</scope>
    <source>
        <strain evidence="2 3">SEH01</strain>
    </source>
</reference>
<organism evidence="2 3">
    <name type="scientific">Lujinxingia sediminis</name>
    <dbReference type="NCBI Taxonomy" id="2480984"/>
    <lineage>
        <taxon>Bacteria</taxon>
        <taxon>Deltaproteobacteria</taxon>
        <taxon>Bradymonadales</taxon>
        <taxon>Lujinxingiaceae</taxon>
        <taxon>Lujinxingia</taxon>
    </lineage>
</organism>
<dbReference type="Pfam" id="PF08808">
    <property type="entry name" value="RES"/>
    <property type="match status" value="1"/>
</dbReference>
<dbReference type="InterPro" id="IPR014914">
    <property type="entry name" value="RES_dom"/>
</dbReference>
<dbReference type="EMBL" id="SADD01000020">
    <property type="protein sequence ID" value="RVU40966.1"/>
    <property type="molecule type" value="Genomic_DNA"/>
</dbReference>
<dbReference type="Proteomes" id="UP000282926">
    <property type="component" value="Unassembled WGS sequence"/>
</dbReference>
<gene>
    <name evidence="2" type="ORF">EA187_19485</name>
</gene>
<proteinExistence type="predicted"/>
<dbReference type="RefSeq" id="WP_127781380.1">
    <property type="nucleotide sequence ID" value="NZ_SADD01000020.1"/>
</dbReference>
<name>A0ABY0CMT6_9DELT</name>
<evidence type="ECO:0000313" key="3">
    <source>
        <dbReference type="Proteomes" id="UP000282926"/>
    </source>
</evidence>
<feature type="domain" description="RES" evidence="1">
    <location>
        <begin position="46"/>
        <end position="182"/>
    </location>
</feature>
<dbReference type="SMART" id="SM00953">
    <property type="entry name" value="RES"/>
    <property type="match status" value="1"/>
</dbReference>
<evidence type="ECO:0000259" key="1">
    <source>
        <dbReference type="SMART" id="SM00953"/>
    </source>
</evidence>
<protein>
    <submittedName>
        <fullName evidence="2">RES domain-containing protein</fullName>
    </submittedName>
</protein>
<evidence type="ECO:0000313" key="2">
    <source>
        <dbReference type="EMBL" id="RVU40966.1"/>
    </source>
</evidence>